<keyword evidence="2" id="KW-0812">Transmembrane</keyword>
<keyword evidence="4" id="KW-1185">Reference proteome</keyword>
<sequence>MSTTSMIIIGIVLVLAIGGAIALYQYQKKNLEKLFTQVYETSKQVPKQKKTSFQLLMFKEAMSASLKKSKKAPSANQLNNPKYIEIQMMHMSRILKDTSSVKDKKIKRALRMLKDYQTWEASKNAKNKQASQSKAAPKPTKGNQKSSVQK</sequence>
<feature type="region of interest" description="Disordered" evidence="1">
    <location>
        <begin position="121"/>
        <end position="150"/>
    </location>
</feature>
<feature type="transmembrane region" description="Helical" evidence="2">
    <location>
        <begin position="6"/>
        <end position="24"/>
    </location>
</feature>
<name>A0ABR9ZSG6_9FIRM</name>
<feature type="compositionally biased region" description="Polar residues" evidence="1">
    <location>
        <begin position="141"/>
        <end position="150"/>
    </location>
</feature>
<comment type="caution">
    <text evidence="3">The sequence shown here is derived from an EMBL/GenBank/DDBJ whole genome shotgun (WGS) entry which is preliminary data.</text>
</comment>
<dbReference type="Proteomes" id="UP000614200">
    <property type="component" value="Unassembled WGS sequence"/>
</dbReference>
<keyword evidence="2" id="KW-0472">Membrane</keyword>
<evidence type="ECO:0000256" key="1">
    <source>
        <dbReference type="SAM" id="MobiDB-lite"/>
    </source>
</evidence>
<evidence type="ECO:0000256" key="2">
    <source>
        <dbReference type="SAM" id="Phobius"/>
    </source>
</evidence>
<evidence type="ECO:0000313" key="3">
    <source>
        <dbReference type="EMBL" id="MBF4692896.1"/>
    </source>
</evidence>
<accession>A0ABR9ZSG6</accession>
<reference evidence="3 4" key="1">
    <citation type="submission" date="2020-11" db="EMBL/GenBank/DDBJ databases">
        <title>Fusibacter basophilias sp. nov.</title>
        <authorList>
            <person name="Qiu D."/>
        </authorList>
    </citation>
    <scope>NUCLEOTIDE SEQUENCE [LARGE SCALE GENOMIC DNA]</scope>
    <source>
        <strain evidence="3 4">Q10-2</strain>
    </source>
</reference>
<protein>
    <submittedName>
        <fullName evidence="3">Uncharacterized protein</fullName>
    </submittedName>
</protein>
<keyword evidence="2" id="KW-1133">Transmembrane helix</keyword>
<dbReference type="EMBL" id="JADKNH010000004">
    <property type="protein sequence ID" value="MBF4692896.1"/>
    <property type="molecule type" value="Genomic_DNA"/>
</dbReference>
<feature type="compositionally biased region" description="Low complexity" evidence="1">
    <location>
        <begin position="121"/>
        <end position="139"/>
    </location>
</feature>
<organism evidence="3 4">
    <name type="scientific">Fusibacter ferrireducens</name>
    <dbReference type="NCBI Taxonomy" id="2785058"/>
    <lineage>
        <taxon>Bacteria</taxon>
        <taxon>Bacillati</taxon>
        <taxon>Bacillota</taxon>
        <taxon>Clostridia</taxon>
        <taxon>Eubacteriales</taxon>
        <taxon>Eubacteriales Family XII. Incertae Sedis</taxon>
        <taxon>Fusibacter</taxon>
    </lineage>
</organism>
<gene>
    <name evidence="3" type="ORF">ISU02_07180</name>
</gene>
<dbReference type="RefSeq" id="WP_194701140.1">
    <property type="nucleotide sequence ID" value="NZ_JADKNH010000004.1"/>
</dbReference>
<proteinExistence type="predicted"/>
<evidence type="ECO:0000313" key="4">
    <source>
        <dbReference type="Proteomes" id="UP000614200"/>
    </source>
</evidence>